<dbReference type="EMBL" id="JBEZFP010000157">
    <property type="protein sequence ID" value="MEU8139156.1"/>
    <property type="molecule type" value="Genomic_DNA"/>
</dbReference>
<comment type="caution">
    <text evidence="2">The sequence shown here is derived from an EMBL/GenBank/DDBJ whole genome shotgun (WGS) entry which is preliminary data.</text>
</comment>
<accession>A0ABV3DTR9</accession>
<keyword evidence="2" id="KW-0808">Transferase</keyword>
<dbReference type="Gene3D" id="3.40.50.300">
    <property type="entry name" value="P-loop containing nucleotide triphosphate hydrolases"/>
    <property type="match status" value="1"/>
</dbReference>
<dbReference type="RefSeq" id="WP_358363062.1">
    <property type="nucleotide sequence ID" value="NZ_JBEZFP010000157.1"/>
</dbReference>
<sequence length="293" mass="33289">MRVVHGSVPPAPANVPSVRDVLRLHGGAVDLASADARATPHAPGGKAEALADIAAMEPRLAELQERLYAQAVAGGSRKRLLLVLQGMDTSGKGGVVKHVIGQFNPSGCHIHAFKSPTRDESAHPFLWRIRQQVPAPGLIGIFDRSHYEDVLIVRVRDLVPRSVWSRRYATINRFEQSLHDDDVTVVKVFLHISYDEQRERLLERLDNPDKHWKFNPGDIDERALWPAYQDAYEAVLQKCTTDTAPWYVVPADRKWYRNWAISRLLLEHLEEMDPHYPQGHFDVEAERKRLLET</sequence>
<keyword evidence="2" id="KW-0418">Kinase</keyword>
<organism evidence="2 3">
    <name type="scientific">Streptodolium elevatio</name>
    <dbReference type="NCBI Taxonomy" id="3157996"/>
    <lineage>
        <taxon>Bacteria</taxon>
        <taxon>Bacillati</taxon>
        <taxon>Actinomycetota</taxon>
        <taxon>Actinomycetes</taxon>
        <taxon>Kitasatosporales</taxon>
        <taxon>Streptomycetaceae</taxon>
        <taxon>Streptodolium</taxon>
    </lineage>
</organism>
<feature type="domain" description="Polyphosphate kinase-2-related" evidence="1">
    <location>
        <begin position="54"/>
        <end position="274"/>
    </location>
</feature>
<evidence type="ECO:0000313" key="2">
    <source>
        <dbReference type="EMBL" id="MEU8139156.1"/>
    </source>
</evidence>
<gene>
    <name evidence="2" type="ORF">AB0C36_37370</name>
</gene>
<reference evidence="2 3" key="1">
    <citation type="submission" date="2024-06" db="EMBL/GenBank/DDBJ databases">
        <title>The Natural Products Discovery Center: Release of the First 8490 Sequenced Strains for Exploring Actinobacteria Biosynthetic Diversity.</title>
        <authorList>
            <person name="Kalkreuter E."/>
            <person name="Kautsar S.A."/>
            <person name="Yang D."/>
            <person name="Bader C.D."/>
            <person name="Teijaro C.N."/>
            <person name="Fluegel L."/>
            <person name="Davis C.M."/>
            <person name="Simpson J.R."/>
            <person name="Lauterbach L."/>
            <person name="Steele A.D."/>
            <person name="Gui C."/>
            <person name="Meng S."/>
            <person name="Li G."/>
            <person name="Viehrig K."/>
            <person name="Ye F."/>
            <person name="Su P."/>
            <person name="Kiefer A.F."/>
            <person name="Nichols A."/>
            <person name="Cepeda A.J."/>
            <person name="Yan W."/>
            <person name="Fan B."/>
            <person name="Jiang Y."/>
            <person name="Adhikari A."/>
            <person name="Zheng C.-J."/>
            <person name="Schuster L."/>
            <person name="Cowan T.M."/>
            <person name="Smanski M.J."/>
            <person name="Chevrette M.G."/>
            <person name="De Carvalho L.P.S."/>
            <person name="Shen B."/>
        </authorList>
    </citation>
    <scope>NUCLEOTIDE SEQUENCE [LARGE SCALE GENOMIC DNA]</scope>
    <source>
        <strain evidence="2 3">NPDC048946</strain>
    </source>
</reference>
<dbReference type="GO" id="GO:0016301">
    <property type="term" value="F:kinase activity"/>
    <property type="evidence" value="ECO:0007669"/>
    <property type="project" value="UniProtKB-KW"/>
</dbReference>
<dbReference type="PANTHER" id="PTHR34383:SF3">
    <property type="entry name" value="POLYPHOSPHATE:AMP PHOSPHOTRANSFERASE"/>
    <property type="match status" value="1"/>
</dbReference>
<name>A0ABV3DTR9_9ACTN</name>
<evidence type="ECO:0000259" key="1">
    <source>
        <dbReference type="Pfam" id="PF03976"/>
    </source>
</evidence>
<dbReference type="Proteomes" id="UP001551482">
    <property type="component" value="Unassembled WGS sequence"/>
</dbReference>
<dbReference type="Pfam" id="PF03976">
    <property type="entry name" value="PPK2"/>
    <property type="match status" value="1"/>
</dbReference>
<dbReference type="InterPro" id="IPR027417">
    <property type="entry name" value="P-loop_NTPase"/>
</dbReference>
<dbReference type="InterPro" id="IPR022488">
    <property type="entry name" value="PPK2-related"/>
</dbReference>
<proteinExistence type="predicted"/>
<protein>
    <submittedName>
        <fullName evidence="2">PPK2 family polyphosphate kinase</fullName>
    </submittedName>
</protein>
<dbReference type="PANTHER" id="PTHR34383">
    <property type="entry name" value="POLYPHOSPHATE:AMP PHOSPHOTRANSFERASE-RELATED"/>
    <property type="match status" value="1"/>
</dbReference>
<dbReference type="SUPFAM" id="SSF52540">
    <property type="entry name" value="P-loop containing nucleoside triphosphate hydrolases"/>
    <property type="match status" value="1"/>
</dbReference>
<dbReference type="InterPro" id="IPR022300">
    <property type="entry name" value="PPK2-rel_1"/>
</dbReference>
<keyword evidence="3" id="KW-1185">Reference proteome</keyword>
<evidence type="ECO:0000313" key="3">
    <source>
        <dbReference type="Proteomes" id="UP001551482"/>
    </source>
</evidence>
<dbReference type="NCBIfam" id="TIGR03709">
    <property type="entry name" value="PPK2_rel_1"/>
    <property type="match status" value="1"/>
</dbReference>